<keyword evidence="9" id="KW-1185">Reference proteome</keyword>
<keyword evidence="4" id="KW-0998">Cell outer membrane</keyword>
<dbReference type="PRINTS" id="PR01021">
    <property type="entry name" value="OMPADOMAIN"/>
</dbReference>
<evidence type="ECO:0000256" key="1">
    <source>
        <dbReference type="ARBA" id="ARBA00004442"/>
    </source>
</evidence>
<feature type="domain" description="OmpA-like" evidence="7">
    <location>
        <begin position="139"/>
        <end position="263"/>
    </location>
</feature>
<dbReference type="Pfam" id="PF04355">
    <property type="entry name" value="BamE"/>
    <property type="match status" value="1"/>
</dbReference>
<keyword evidence="2" id="KW-0732">Signal</keyword>
<evidence type="ECO:0000256" key="4">
    <source>
        <dbReference type="ARBA" id="ARBA00023237"/>
    </source>
</evidence>
<dbReference type="CDD" id="cd07185">
    <property type="entry name" value="OmpA_C-like"/>
    <property type="match status" value="1"/>
</dbReference>
<comment type="subcellular location">
    <subcellularLocation>
        <location evidence="1">Cell outer membrane</location>
    </subcellularLocation>
</comment>
<gene>
    <name evidence="8" type="primary">ompA_2</name>
    <name evidence="8" type="ORF">NCTC13335_01828</name>
</gene>
<accession>A0A377J0H6</accession>
<dbReference type="PROSITE" id="PS51257">
    <property type="entry name" value="PROKAR_LIPOPROTEIN"/>
    <property type="match status" value="1"/>
</dbReference>
<feature type="region of interest" description="Disordered" evidence="6">
    <location>
        <begin position="269"/>
        <end position="295"/>
    </location>
</feature>
<dbReference type="InterPro" id="IPR036737">
    <property type="entry name" value="OmpA-like_sf"/>
</dbReference>
<keyword evidence="3 5" id="KW-0472">Membrane</keyword>
<sequence length="295" mass="32934">MKFSRILLSAVAVATVAACGNLSKVTADGQPEYVEKDGVQVPQLKWPNIDKSAFNHDGSQFGSWPNWDNVRMVERGMNKDQIYNLLGRPHFAEGLYGVEEWDYAFNYREQGIHKICQYKVLFDKNHNAQSFFWYPNGCNGNTNFVLSGDFLFDFDKDTLTRRGREVVDNVAAQLKSSSAKDVKVAGYTDRLGSDAYNMGLSQRRANRVKARLIEDGVTAQITAIGYGKNPQVKACPGFRHASQEEKDCLRPNRRVEITSAGSVLKLHQEGGHVNGGPQGPAPLYESRQPETIVVQ</sequence>
<dbReference type="InterPro" id="IPR050330">
    <property type="entry name" value="Bact_OuterMem_StrucFunc"/>
</dbReference>
<proteinExistence type="predicted"/>
<dbReference type="PANTHER" id="PTHR30329:SF21">
    <property type="entry name" value="LIPOPROTEIN YIAD-RELATED"/>
    <property type="match status" value="1"/>
</dbReference>
<evidence type="ECO:0000256" key="2">
    <source>
        <dbReference type="ARBA" id="ARBA00022729"/>
    </source>
</evidence>
<dbReference type="Gene3D" id="3.30.1330.60">
    <property type="entry name" value="OmpA-like domain"/>
    <property type="match status" value="1"/>
</dbReference>
<dbReference type="InterPro" id="IPR006664">
    <property type="entry name" value="OMP_bac"/>
</dbReference>
<evidence type="ECO:0000256" key="3">
    <source>
        <dbReference type="ARBA" id="ARBA00023136"/>
    </source>
</evidence>
<dbReference type="InterPro" id="IPR037873">
    <property type="entry name" value="BamE-like"/>
</dbReference>
<dbReference type="PROSITE" id="PS51123">
    <property type="entry name" value="OMPA_2"/>
    <property type="match status" value="1"/>
</dbReference>
<evidence type="ECO:0000313" key="8">
    <source>
        <dbReference type="EMBL" id="STO93913.1"/>
    </source>
</evidence>
<dbReference type="SUPFAM" id="SSF103088">
    <property type="entry name" value="OmpA-like"/>
    <property type="match status" value="1"/>
</dbReference>
<dbReference type="AlphaFoldDB" id="A0A377J0H6"/>
<dbReference type="Proteomes" id="UP000255264">
    <property type="component" value="Unassembled WGS sequence"/>
</dbReference>
<dbReference type="InterPro" id="IPR006665">
    <property type="entry name" value="OmpA-like"/>
</dbReference>
<dbReference type="OrthoDB" id="1149075at2"/>
<dbReference type="GO" id="GO:0009279">
    <property type="term" value="C:cell outer membrane"/>
    <property type="evidence" value="ECO:0007669"/>
    <property type="project" value="UniProtKB-SubCell"/>
</dbReference>
<evidence type="ECO:0000259" key="7">
    <source>
        <dbReference type="PROSITE" id="PS51123"/>
    </source>
</evidence>
<dbReference type="Pfam" id="PF00691">
    <property type="entry name" value="OmpA"/>
    <property type="match status" value="1"/>
</dbReference>
<organism evidence="8 9">
    <name type="scientific">Haemophilus pittmaniae</name>
    <dbReference type="NCBI Taxonomy" id="249188"/>
    <lineage>
        <taxon>Bacteria</taxon>
        <taxon>Pseudomonadati</taxon>
        <taxon>Pseudomonadota</taxon>
        <taxon>Gammaproteobacteria</taxon>
        <taxon>Pasteurellales</taxon>
        <taxon>Pasteurellaceae</taxon>
        <taxon>Haemophilus</taxon>
    </lineage>
</organism>
<dbReference type="PANTHER" id="PTHR30329">
    <property type="entry name" value="STATOR ELEMENT OF FLAGELLAR MOTOR COMPLEX"/>
    <property type="match status" value="1"/>
</dbReference>
<evidence type="ECO:0000256" key="6">
    <source>
        <dbReference type="SAM" id="MobiDB-lite"/>
    </source>
</evidence>
<dbReference type="EMBL" id="UGHS01000004">
    <property type="protein sequence ID" value="STO93913.1"/>
    <property type="molecule type" value="Genomic_DNA"/>
</dbReference>
<dbReference type="RefSeq" id="WP_115003491.1">
    <property type="nucleotide sequence ID" value="NZ_JAHAHE010000001.1"/>
</dbReference>
<reference evidence="8 9" key="1">
    <citation type="submission" date="2018-06" db="EMBL/GenBank/DDBJ databases">
        <authorList>
            <consortium name="Pathogen Informatics"/>
            <person name="Doyle S."/>
        </authorList>
    </citation>
    <scope>NUCLEOTIDE SEQUENCE [LARGE SCALE GENOMIC DNA]</scope>
    <source>
        <strain evidence="8 9">NCTC13335</strain>
    </source>
</reference>
<evidence type="ECO:0000313" key="9">
    <source>
        <dbReference type="Proteomes" id="UP000255264"/>
    </source>
</evidence>
<protein>
    <submittedName>
        <fullName evidence="8">Outer membrane protein, ompa/motb</fullName>
    </submittedName>
</protein>
<dbReference type="InterPro" id="IPR007450">
    <property type="entry name" value="BamE_dom"/>
</dbReference>
<dbReference type="Gene3D" id="3.30.1450.10">
    <property type="match status" value="1"/>
</dbReference>
<name>A0A377J0H6_9PAST</name>
<evidence type="ECO:0000256" key="5">
    <source>
        <dbReference type="PROSITE-ProRule" id="PRU00473"/>
    </source>
</evidence>